<dbReference type="OMA" id="ETNVGPY"/>
<proteinExistence type="inferred from homology"/>
<organism evidence="13 14">
    <name type="scientific">Rozella allomycis (strain CSF55)</name>
    <dbReference type="NCBI Taxonomy" id="988480"/>
    <lineage>
        <taxon>Eukaryota</taxon>
        <taxon>Fungi</taxon>
        <taxon>Fungi incertae sedis</taxon>
        <taxon>Cryptomycota</taxon>
        <taxon>Cryptomycota incertae sedis</taxon>
        <taxon>Rozella</taxon>
    </lineage>
</organism>
<dbReference type="STRING" id="988480.A0A075B4Y6"/>
<evidence type="ECO:0000256" key="4">
    <source>
        <dbReference type="ARBA" id="ARBA00012950"/>
    </source>
</evidence>
<dbReference type="InterPro" id="IPR000182">
    <property type="entry name" value="GNAT_dom"/>
</dbReference>
<dbReference type="HOGENOM" id="CLU_051699_1_2_1"/>
<dbReference type="Proteomes" id="UP000030755">
    <property type="component" value="Unassembled WGS sequence"/>
</dbReference>
<evidence type="ECO:0000313" key="14">
    <source>
        <dbReference type="Proteomes" id="UP000030755"/>
    </source>
</evidence>
<accession>A0A075B4Y6</accession>
<name>A0A075B4Y6_ROZAC</name>
<comment type="catalytic activity">
    <reaction evidence="11">
        <text>N-terminal L-seryl-[histone H4] + acetyl-CoA = N-terminal N(alpha)-acetyl-L-seryl-[histone H4] + CoA + H(+)</text>
        <dbReference type="Rhea" id="RHEA:50596"/>
        <dbReference type="Rhea" id="RHEA-COMP:12740"/>
        <dbReference type="Rhea" id="RHEA-COMP:12743"/>
        <dbReference type="ChEBI" id="CHEBI:15378"/>
        <dbReference type="ChEBI" id="CHEBI:57287"/>
        <dbReference type="ChEBI" id="CHEBI:57288"/>
        <dbReference type="ChEBI" id="CHEBI:64738"/>
        <dbReference type="ChEBI" id="CHEBI:83690"/>
        <dbReference type="EC" id="2.3.1.257"/>
    </reaction>
</comment>
<dbReference type="GO" id="GO:0010485">
    <property type="term" value="F:histone H4 acetyltransferase activity"/>
    <property type="evidence" value="ECO:0007669"/>
    <property type="project" value="InterPro"/>
</dbReference>
<keyword evidence="7" id="KW-0808">Transferase</keyword>
<dbReference type="GO" id="GO:1990189">
    <property type="term" value="F:protein N-terminal-serine acetyltransferase activity"/>
    <property type="evidence" value="ECO:0007669"/>
    <property type="project" value="UniProtKB-EC"/>
</dbReference>
<evidence type="ECO:0000256" key="1">
    <source>
        <dbReference type="ARBA" id="ARBA00004123"/>
    </source>
</evidence>
<keyword evidence="14" id="KW-1185">Reference proteome</keyword>
<dbReference type="GO" id="GO:0043998">
    <property type="term" value="F:histone H2A acetyltransferase activity"/>
    <property type="evidence" value="ECO:0007669"/>
    <property type="project" value="InterPro"/>
</dbReference>
<feature type="domain" description="N-acetyltransferase" evidence="12">
    <location>
        <begin position="4"/>
        <end position="161"/>
    </location>
</feature>
<reference evidence="13 14" key="1">
    <citation type="journal article" date="2013" name="Curr. Biol.">
        <title>Shared signatures of parasitism and phylogenomics unite Cryptomycota and microsporidia.</title>
        <authorList>
            <person name="James T.Y."/>
            <person name="Pelin A."/>
            <person name="Bonen L."/>
            <person name="Ahrendt S."/>
            <person name="Sain D."/>
            <person name="Corradi N."/>
            <person name="Stajich J.E."/>
        </authorList>
    </citation>
    <scope>NUCLEOTIDE SEQUENCE [LARGE SCALE GENOMIC DNA]</scope>
    <source>
        <strain evidence="13 14">CSF55</strain>
    </source>
</reference>
<evidence type="ECO:0000313" key="13">
    <source>
        <dbReference type="EMBL" id="EPZ36576.1"/>
    </source>
</evidence>
<evidence type="ECO:0000256" key="9">
    <source>
        <dbReference type="ARBA" id="ARBA00023315"/>
    </source>
</evidence>
<evidence type="ECO:0000256" key="2">
    <source>
        <dbReference type="ARBA" id="ARBA00004496"/>
    </source>
</evidence>
<comment type="catalytic activity">
    <reaction evidence="10">
        <text>N-terminal L-seryl-[histone H2A] + acetyl-CoA = N-terminal N(alpha)-acetyl-L-seryl-[histone H2A] + CoA + H(+)</text>
        <dbReference type="Rhea" id="RHEA:50600"/>
        <dbReference type="Rhea" id="RHEA-COMP:12742"/>
        <dbReference type="Rhea" id="RHEA-COMP:12744"/>
        <dbReference type="ChEBI" id="CHEBI:15378"/>
        <dbReference type="ChEBI" id="CHEBI:57287"/>
        <dbReference type="ChEBI" id="CHEBI:57288"/>
        <dbReference type="ChEBI" id="CHEBI:64738"/>
        <dbReference type="ChEBI" id="CHEBI:83690"/>
        <dbReference type="EC" id="2.3.1.257"/>
    </reaction>
</comment>
<evidence type="ECO:0000256" key="5">
    <source>
        <dbReference type="ARBA" id="ARBA00015043"/>
    </source>
</evidence>
<dbReference type="InterPro" id="IPR039949">
    <property type="entry name" value="NAA40"/>
</dbReference>
<dbReference type="GO" id="GO:0005737">
    <property type="term" value="C:cytoplasm"/>
    <property type="evidence" value="ECO:0007669"/>
    <property type="project" value="UniProtKB-SubCell"/>
</dbReference>
<evidence type="ECO:0000259" key="12">
    <source>
        <dbReference type="PROSITE" id="PS51186"/>
    </source>
</evidence>
<comment type="subcellular location">
    <subcellularLocation>
        <location evidence="2">Cytoplasm</location>
    </subcellularLocation>
    <subcellularLocation>
        <location evidence="1">Nucleus</location>
    </subcellularLocation>
</comment>
<dbReference type="AlphaFoldDB" id="A0A075B4Y6"/>
<evidence type="ECO:0000256" key="8">
    <source>
        <dbReference type="ARBA" id="ARBA00023242"/>
    </source>
</evidence>
<dbReference type="SUPFAM" id="SSF55729">
    <property type="entry name" value="Acyl-CoA N-acyltransferases (Nat)"/>
    <property type="match status" value="1"/>
</dbReference>
<keyword evidence="9" id="KW-0012">Acyltransferase</keyword>
<evidence type="ECO:0000256" key="7">
    <source>
        <dbReference type="ARBA" id="ARBA00022679"/>
    </source>
</evidence>
<dbReference type="PANTHER" id="PTHR20531:SF1">
    <property type="entry name" value="N-ALPHA-ACETYLTRANSFERASE 40"/>
    <property type="match status" value="1"/>
</dbReference>
<comment type="similarity">
    <text evidence="3">Belongs to the acetyltransferase family. NAA40 subfamily.</text>
</comment>
<dbReference type="PROSITE" id="PS51186">
    <property type="entry name" value="GNAT"/>
    <property type="match status" value="1"/>
</dbReference>
<dbReference type="Pfam" id="PF00583">
    <property type="entry name" value="Acetyltransf_1"/>
    <property type="match status" value="1"/>
</dbReference>
<evidence type="ECO:0000256" key="11">
    <source>
        <dbReference type="ARBA" id="ARBA00049524"/>
    </source>
</evidence>
<dbReference type="InterPro" id="IPR016181">
    <property type="entry name" value="Acyl_CoA_acyltransferase"/>
</dbReference>
<dbReference type="EC" id="2.3.1.257" evidence="4"/>
<dbReference type="CDD" id="cd04301">
    <property type="entry name" value="NAT_SF"/>
    <property type="match status" value="1"/>
</dbReference>
<dbReference type="OrthoDB" id="424551at2759"/>
<evidence type="ECO:0000256" key="6">
    <source>
        <dbReference type="ARBA" id="ARBA00022490"/>
    </source>
</evidence>
<gene>
    <name evidence="13" type="ORF">O9G_001560</name>
</gene>
<protein>
    <recommendedName>
        <fullName evidence="5">N-alpha-acetyltransferase 40</fullName>
        <ecNumber evidence="4">2.3.1.257</ecNumber>
    </recommendedName>
</protein>
<dbReference type="Gene3D" id="3.40.630.30">
    <property type="match status" value="1"/>
</dbReference>
<keyword evidence="8" id="KW-0539">Nucleus</keyword>
<evidence type="ECO:0000256" key="3">
    <source>
        <dbReference type="ARBA" id="ARBA00008870"/>
    </source>
</evidence>
<evidence type="ECO:0000256" key="10">
    <source>
        <dbReference type="ARBA" id="ARBA00047821"/>
    </source>
</evidence>
<dbReference type="GO" id="GO:0005634">
    <property type="term" value="C:nucleus"/>
    <property type="evidence" value="ECO:0007669"/>
    <property type="project" value="UniProtKB-SubCell"/>
</dbReference>
<dbReference type="PANTHER" id="PTHR20531">
    <property type="entry name" value="N-ALPHA-ACETYLTRANSFERASE 40"/>
    <property type="match status" value="1"/>
</dbReference>
<sequence>MIRIEFSDNPNEELKSWMINLIEENARGDYETSEEGWDRDKKLREISHPEAKYLYVYHSDNAILPIGFSHYRIEDEERLKGGTRKVLYIYEIHFMAQYTGKGFGSTLMENLEQLGSQNGVSDLMLTVFKRNNYALSFYKKRGFIKDELSPEDKSYMILSKPMRRRRIKYI</sequence>
<dbReference type="EMBL" id="KE560523">
    <property type="protein sequence ID" value="EPZ36576.1"/>
    <property type="molecule type" value="Genomic_DNA"/>
</dbReference>
<keyword evidence="6" id="KW-0963">Cytoplasm</keyword>